<dbReference type="Pfam" id="PF04066">
    <property type="entry name" value="MrpF_PhaF"/>
    <property type="match status" value="1"/>
</dbReference>
<dbReference type="Proteomes" id="UP000727993">
    <property type="component" value="Unassembled WGS sequence"/>
</dbReference>
<evidence type="ECO:0000256" key="2">
    <source>
        <dbReference type="ARBA" id="ARBA00009212"/>
    </source>
</evidence>
<dbReference type="InterPro" id="IPR007208">
    <property type="entry name" value="MrpF/PhaF-like"/>
</dbReference>
<evidence type="ECO:0000256" key="3">
    <source>
        <dbReference type="ARBA" id="ARBA00022448"/>
    </source>
</evidence>
<feature type="transmembrane region" description="Helical" evidence="8">
    <location>
        <begin position="30"/>
        <end position="50"/>
    </location>
</feature>
<keyword evidence="7 8" id="KW-0472">Membrane</keyword>
<organism evidence="9 10">
    <name type="scientific">Candidatus Neomicrothrix subdominans</name>
    <dbReference type="NCBI Taxonomy" id="2954438"/>
    <lineage>
        <taxon>Bacteria</taxon>
        <taxon>Bacillati</taxon>
        <taxon>Actinomycetota</taxon>
        <taxon>Acidimicrobiia</taxon>
        <taxon>Acidimicrobiales</taxon>
        <taxon>Microthrixaceae</taxon>
        <taxon>Candidatus Neomicrothrix</taxon>
    </lineage>
</organism>
<protein>
    <recommendedName>
        <fullName evidence="11">Cation:proton antiporter</fullName>
    </recommendedName>
</protein>
<dbReference type="GO" id="GO:0015385">
    <property type="term" value="F:sodium:proton antiporter activity"/>
    <property type="evidence" value="ECO:0007669"/>
    <property type="project" value="TreeGrafter"/>
</dbReference>
<evidence type="ECO:0000256" key="7">
    <source>
        <dbReference type="ARBA" id="ARBA00023136"/>
    </source>
</evidence>
<evidence type="ECO:0000256" key="1">
    <source>
        <dbReference type="ARBA" id="ARBA00004651"/>
    </source>
</evidence>
<evidence type="ECO:0000256" key="5">
    <source>
        <dbReference type="ARBA" id="ARBA00022692"/>
    </source>
</evidence>
<gene>
    <name evidence="9" type="ORF">IPN02_08160</name>
</gene>
<comment type="caution">
    <text evidence="9">The sequence shown here is derived from an EMBL/GenBank/DDBJ whole genome shotgun (WGS) entry which is preliminary data.</text>
</comment>
<evidence type="ECO:0000256" key="6">
    <source>
        <dbReference type="ARBA" id="ARBA00022989"/>
    </source>
</evidence>
<evidence type="ECO:0000256" key="8">
    <source>
        <dbReference type="SAM" id="Phobius"/>
    </source>
</evidence>
<dbReference type="PANTHER" id="PTHR34702">
    <property type="entry name" value="NA(+)/H(+) ANTIPORTER SUBUNIT F1"/>
    <property type="match status" value="1"/>
</dbReference>
<feature type="transmembrane region" description="Helical" evidence="8">
    <location>
        <begin position="57"/>
        <end position="79"/>
    </location>
</feature>
<keyword evidence="5 8" id="KW-0812">Transmembrane</keyword>
<evidence type="ECO:0008006" key="11">
    <source>
        <dbReference type="Google" id="ProtNLM"/>
    </source>
</evidence>
<proteinExistence type="inferred from homology"/>
<dbReference type="PANTHER" id="PTHR34702:SF1">
    <property type="entry name" value="NA(+)_H(+) ANTIPORTER SUBUNIT F"/>
    <property type="match status" value="1"/>
</dbReference>
<keyword evidence="6 8" id="KW-1133">Transmembrane helix</keyword>
<sequence>MIYAAALAVLALAGAAFVARLVYGPRLADRVVALDGVLTTVALAIIANSARTDSTQYVVVAVVVGLVAFVGTVIYARFIETTSGGGAPK</sequence>
<evidence type="ECO:0000256" key="4">
    <source>
        <dbReference type="ARBA" id="ARBA00022475"/>
    </source>
</evidence>
<comment type="similarity">
    <text evidence="2">Belongs to the CPA3 antiporters (TC 2.A.63) subunit F family.</text>
</comment>
<comment type="subcellular location">
    <subcellularLocation>
        <location evidence="1">Cell membrane</location>
        <topology evidence="1">Multi-pass membrane protein</topology>
    </subcellularLocation>
</comment>
<dbReference type="GO" id="GO:0005886">
    <property type="term" value="C:plasma membrane"/>
    <property type="evidence" value="ECO:0007669"/>
    <property type="project" value="UniProtKB-SubCell"/>
</dbReference>
<dbReference type="EMBL" id="JADJZA010000006">
    <property type="protein sequence ID" value="MBK9296802.1"/>
    <property type="molecule type" value="Genomic_DNA"/>
</dbReference>
<keyword evidence="4" id="KW-1003">Cell membrane</keyword>
<dbReference type="AlphaFoldDB" id="A0A936TE82"/>
<accession>A0A936TE82</accession>
<keyword evidence="3" id="KW-0813">Transport</keyword>
<evidence type="ECO:0000313" key="9">
    <source>
        <dbReference type="EMBL" id="MBK9296802.1"/>
    </source>
</evidence>
<evidence type="ECO:0000313" key="10">
    <source>
        <dbReference type="Proteomes" id="UP000727993"/>
    </source>
</evidence>
<reference evidence="9 10" key="1">
    <citation type="submission" date="2020-10" db="EMBL/GenBank/DDBJ databases">
        <title>Connecting structure to function with the recovery of over 1000 high-quality activated sludge metagenome-assembled genomes encoding full-length rRNA genes using long-read sequencing.</title>
        <authorList>
            <person name="Singleton C.M."/>
            <person name="Petriglieri F."/>
            <person name="Kristensen J.M."/>
            <person name="Kirkegaard R.H."/>
            <person name="Michaelsen T.Y."/>
            <person name="Andersen M.H."/>
            <person name="Karst S.M."/>
            <person name="Dueholm M.S."/>
            <person name="Nielsen P.H."/>
            <person name="Albertsen M."/>
        </authorList>
    </citation>
    <scope>NUCLEOTIDE SEQUENCE [LARGE SCALE GENOMIC DNA]</scope>
    <source>
        <strain evidence="9">Lyne_18-Q3-R50-59_MAXAC.006</strain>
    </source>
</reference>
<name>A0A936TE82_9ACTN</name>